<keyword evidence="2" id="KW-1185">Reference proteome</keyword>
<reference evidence="1 2" key="1">
    <citation type="submission" date="2019-10" db="EMBL/GenBank/DDBJ databases">
        <title>Whole genome shotgun sequence of Acrocarpospora pleiomorpha NBRC 16267.</title>
        <authorList>
            <person name="Ichikawa N."/>
            <person name="Kimura A."/>
            <person name="Kitahashi Y."/>
            <person name="Komaki H."/>
            <person name="Oguchi A."/>
        </authorList>
    </citation>
    <scope>NUCLEOTIDE SEQUENCE [LARGE SCALE GENOMIC DNA]</scope>
    <source>
        <strain evidence="1 2">NBRC 16267</strain>
    </source>
</reference>
<protein>
    <recommendedName>
        <fullName evidence="3">Translation initiation factor IF-2</fullName>
    </recommendedName>
</protein>
<gene>
    <name evidence="1" type="ORF">Aple_092040</name>
</gene>
<sequence>MDGDRWVTVRAERQVLAVVRNLASAGRLADVLPVFGSDPRIQTLFTTVSGSAFDDGLGEYLRKIRARVVPWRQAVGTEFDLTVAASPNGELNELRAPLLLMSHGAGHNRLLRTPNGYSSQVAGLARSQLVRDGRVLPAAIALSHREQLERLARYCPEAVPFAVVTGDPSFDRMVAHLPRRERYRRALGVPPGGTLVVVSSTWGEHSLFGAASGLLARLVSELPMDEYRVAVLTHPNIRAWHGGLQVDLWLSAARAAGLTVIPPEQGWQAALIAADVVIGDHGSVTLYGVALDRPTMLASSGGEGEELDPESPIAELVGRLPRLDLDRRLLEQIRGVIATYVPGAYADVTGRTLGQVGDSGEAFRRVVYRLIDLPVPPGPVVPSPLPEPYGERLTPSAFLARVRFTPGGVDIKRYPAAARLDDAGPDPYLVVDIEELDRRLVESAAIIVGRGQRPGWAEDTLRRYPGCAATALADDHQVLMTIRDGPELLLSATPDLDPAILPCVVHAWLAMGHRLDDLFALTISVGFAKYRINATPPRSI</sequence>
<evidence type="ECO:0000313" key="2">
    <source>
        <dbReference type="Proteomes" id="UP000377595"/>
    </source>
</evidence>
<comment type="caution">
    <text evidence="1">The sequence shown here is derived from an EMBL/GenBank/DDBJ whole genome shotgun (WGS) entry which is preliminary data.</text>
</comment>
<accession>A0A5M3XYU4</accession>
<dbReference type="EMBL" id="BLAF01000083">
    <property type="protein sequence ID" value="GES26305.1"/>
    <property type="molecule type" value="Genomic_DNA"/>
</dbReference>
<dbReference type="AlphaFoldDB" id="A0A5M3XYU4"/>
<evidence type="ECO:0000313" key="1">
    <source>
        <dbReference type="EMBL" id="GES26305.1"/>
    </source>
</evidence>
<proteinExistence type="predicted"/>
<organism evidence="1 2">
    <name type="scientific">Acrocarpospora pleiomorpha</name>
    <dbReference type="NCBI Taxonomy" id="90975"/>
    <lineage>
        <taxon>Bacteria</taxon>
        <taxon>Bacillati</taxon>
        <taxon>Actinomycetota</taxon>
        <taxon>Actinomycetes</taxon>
        <taxon>Streptosporangiales</taxon>
        <taxon>Streptosporangiaceae</taxon>
        <taxon>Acrocarpospora</taxon>
    </lineage>
</organism>
<dbReference type="SUPFAM" id="SSF53756">
    <property type="entry name" value="UDP-Glycosyltransferase/glycogen phosphorylase"/>
    <property type="match status" value="1"/>
</dbReference>
<evidence type="ECO:0008006" key="3">
    <source>
        <dbReference type="Google" id="ProtNLM"/>
    </source>
</evidence>
<dbReference type="Proteomes" id="UP000377595">
    <property type="component" value="Unassembled WGS sequence"/>
</dbReference>
<name>A0A5M3XYU4_9ACTN</name>